<reference evidence="2" key="1">
    <citation type="journal article" date="2015" name="Genome Announc.">
        <title>Draft Genome Sequence of an Anaerobic Ammonium-Oxidizing Bacterium, "Candidatus Brocadia sinica".</title>
        <authorList>
            <person name="Oshiki M."/>
            <person name="Shinyako-Hata K."/>
            <person name="Satoh H."/>
            <person name="Okabe S."/>
        </authorList>
    </citation>
    <scope>NUCLEOTIDE SEQUENCE [LARGE SCALE GENOMIC DNA]</scope>
    <source>
        <strain evidence="2">JPN1</strain>
    </source>
</reference>
<organism evidence="1 2">
    <name type="scientific">Candidatus Brocadia sinica JPN1</name>
    <dbReference type="NCBI Taxonomy" id="1197129"/>
    <lineage>
        <taxon>Bacteria</taxon>
        <taxon>Pseudomonadati</taxon>
        <taxon>Planctomycetota</taxon>
        <taxon>Candidatus Brocadiia</taxon>
        <taxon>Candidatus Brocadiales</taxon>
        <taxon>Candidatus Brocadiaceae</taxon>
        <taxon>Candidatus Brocadia</taxon>
    </lineage>
</organism>
<evidence type="ECO:0000313" key="1">
    <source>
        <dbReference type="EMBL" id="GAN33456.1"/>
    </source>
</evidence>
<dbReference type="EMBL" id="BAFN01000001">
    <property type="protein sequence ID" value="GAN33456.1"/>
    <property type="molecule type" value="Genomic_DNA"/>
</dbReference>
<evidence type="ECO:0000313" key="2">
    <source>
        <dbReference type="Proteomes" id="UP000032309"/>
    </source>
</evidence>
<comment type="caution">
    <text evidence="1">The sequence shown here is derived from an EMBL/GenBank/DDBJ whole genome shotgun (WGS) entry which is preliminary data.</text>
</comment>
<name>A0ABQ0JXM9_9BACT</name>
<dbReference type="Pfam" id="PF14236">
    <property type="entry name" value="DruA"/>
    <property type="match status" value="1"/>
</dbReference>
<keyword evidence="2" id="KW-1185">Reference proteome</keyword>
<gene>
    <name evidence="1" type="ORF">BROSI_A1980</name>
</gene>
<dbReference type="RefSeq" id="WP_052563499.1">
    <property type="nucleotide sequence ID" value="NZ_BAFN01000001.1"/>
</dbReference>
<proteinExistence type="predicted"/>
<dbReference type="Proteomes" id="UP000032309">
    <property type="component" value="Unassembled WGS sequence"/>
</dbReference>
<evidence type="ECO:0008006" key="3">
    <source>
        <dbReference type="Google" id="ProtNLM"/>
    </source>
</evidence>
<protein>
    <recommendedName>
        <fullName evidence="3">DUF4338 domain-containing protein</fullName>
    </recommendedName>
</protein>
<accession>A0ABQ0JXM9</accession>
<sequence>MKPILFHYRSRELHADDIAFIKALTERHFLRGRSYISRELCKSWNWMQPNGKLKEYAARDLLLRLEEQGLVSLPPRIRPKNNLKPKVFDQMPLFVKRTLEGAITEYETPTIQVVRDHQERYLWGYLLYHYHYLGCPRLVGEHIRHIVHIGNQVVACLGWASAAWKVKDRDRFIGWDESSKRTHLHLIASNVRFLIPPWVMIKHLASKVLSLALRRLSHDWKSVYGHPVYLAETFVDTARFQGTCYQAANWMRVGKTKGSAKRGNRYQYHGQPKELYLYPLHKNFRRFLTHDQG</sequence>
<dbReference type="InterPro" id="IPR025639">
    <property type="entry name" value="DruA"/>
</dbReference>